<dbReference type="EMBL" id="MN738817">
    <property type="protein sequence ID" value="QHS84860.1"/>
    <property type="molecule type" value="Genomic_DNA"/>
</dbReference>
<keyword evidence="1" id="KW-0812">Transmembrane</keyword>
<evidence type="ECO:0000313" key="2">
    <source>
        <dbReference type="EMBL" id="QHS84860.1"/>
    </source>
</evidence>
<feature type="transmembrane region" description="Helical" evidence="1">
    <location>
        <begin position="20"/>
        <end position="40"/>
    </location>
</feature>
<keyword evidence="1" id="KW-0472">Membrane</keyword>
<feature type="transmembrane region" description="Helical" evidence="1">
    <location>
        <begin position="46"/>
        <end position="64"/>
    </location>
</feature>
<reference evidence="2" key="1">
    <citation type="journal article" date="2020" name="Nature">
        <title>Giant virus diversity and host interactions through global metagenomics.</title>
        <authorList>
            <person name="Schulz F."/>
            <person name="Roux S."/>
            <person name="Paez-Espino D."/>
            <person name="Jungbluth S."/>
            <person name="Walsh D.A."/>
            <person name="Denef V.J."/>
            <person name="McMahon K.D."/>
            <person name="Konstantinidis K.T."/>
            <person name="Eloe-Fadrosh E.A."/>
            <person name="Kyrpides N.C."/>
            <person name="Woyke T."/>
        </authorList>
    </citation>
    <scope>NUCLEOTIDE SEQUENCE</scope>
    <source>
        <strain evidence="2">GVMAG-S-ERX556022-25</strain>
    </source>
</reference>
<protein>
    <submittedName>
        <fullName evidence="2">Uncharacterized protein</fullName>
    </submittedName>
</protein>
<feature type="transmembrane region" description="Helical" evidence="1">
    <location>
        <begin position="85"/>
        <end position="107"/>
    </location>
</feature>
<sequence>MINILNFLQKFSNITWHQKLYIYGSLISSILFFISIMGITYVDSKYLTSLHTILKIYVAFILLIHFNPFIEYKKSQSQQNFDRKIAFSAGVFLLLTTTIVSSIESYIRATHKYI</sequence>
<evidence type="ECO:0000256" key="1">
    <source>
        <dbReference type="SAM" id="Phobius"/>
    </source>
</evidence>
<dbReference type="AlphaFoldDB" id="A0A6C0B001"/>
<accession>A0A6C0B001</accession>
<name>A0A6C0B001_9ZZZZ</name>
<keyword evidence="1" id="KW-1133">Transmembrane helix</keyword>
<organism evidence="2">
    <name type="scientific">viral metagenome</name>
    <dbReference type="NCBI Taxonomy" id="1070528"/>
    <lineage>
        <taxon>unclassified sequences</taxon>
        <taxon>metagenomes</taxon>
        <taxon>organismal metagenomes</taxon>
    </lineage>
</organism>
<proteinExistence type="predicted"/>